<name>A0ABN5LUX9_9BACT</name>
<dbReference type="RefSeq" id="WP_119078195.1">
    <property type="nucleotide sequence ID" value="NZ_CP029600.1"/>
</dbReference>
<evidence type="ECO:0000313" key="2">
    <source>
        <dbReference type="Proteomes" id="UP000246099"/>
    </source>
</evidence>
<accession>A0ABN5LUX9</accession>
<proteinExistence type="predicted"/>
<keyword evidence="2" id="KW-1185">Reference proteome</keyword>
<organism evidence="1 2">
    <name type="scientific">Chitinophaga alhagiae</name>
    <dbReference type="NCBI Taxonomy" id="2203219"/>
    <lineage>
        <taxon>Bacteria</taxon>
        <taxon>Pseudomonadati</taxon>
        <taxon>Bacteroidota</taxon>
        <taxon>Chitinophagia</taxon>
        <taxon>Chitinophagales</taxon>
        <taxon>Chitinophagaceae</taxon>
        <taxon>Chitinophaga</taxon>
    </lineage>
</organism>
<evidence type="ECO:0000313" key="1">
    <source>
        <dbReference type="EMBL" id="AWO01988.1"/>
    </source>
</evidence>
<reference evidence="1 2" key="1">
    <citation type="submission" date="2018-05" db="EMBL/GenBank/DDBJ databases">
        <title>Chitinophaga sp. nov., isolated from rhizosphere soil of Alhagi.</title>
        <authorList>
            <person name="Liu Y."/>
        </authorList>
    </citation>
    <scope>NUCLEOTIDE SEQUENCE [LARGE SCALE GENOMIC DNA]</scope>
    <source>
        <strain evidence="1 2">T22</strain>
    </source>
</reference>
<dbReference type="EMBL" id="CP029600">
    <property type="protein sequence ID" value="AWO01988.1"/>
    <property type="molecule type" value="Genomic_DNA"/>
</dbReference>
<dbReference type="Proteomes" id="UP000246099">
    <property type="component" value="Chromosome"/>
</dbReference>
<gene>
    <name evidence="1" type="ORF">DLD77_09905</name>
</gene>
<sequence>MDQHYELLTRLYLRLKGYVASNLIFHSDQWGNSRSELDLVAIRMPHHSQEYRQVNVPDYLDCSEARIEVLIGDVKNYAKLGDVKFNKGLRRDRESIRQLIDWLGIYETITNEQLDKFESNLNLHKNKELNGFAEFNEDLPLGKFKFKFTFFCPSLPEWSGKGFKYIHGKEMIDFAWECLNETSRIKTCSRRYGFDGWNELESYVRFFKDKTDKVTIEDFEEYCKNPLRKGPSA</sequence>
<protein>
    <recommendedName>
        <fullName evidence="3">Nucleotidyltransferase</fullName>
    </recommendedName>
</protein>
<evidence type="ECO:0008006" key="3">
    <source>
        <dbReference type="Google" id="ProtNLM"/>
    </source>
</evidence>